<accession>A0ABT6FME2</accession>
<proteinExistence type="predicted"/>
<evidence type="ECO:0000313" key="1">
    <source>
        <dbReference type="EMBL" id="MDG3584244.1"/>
    </source>
</evidence>
<comment type="caution">
    <text evidence="1">The sequence shown here is derived from an EMBL/GenBank/DDBJ whole genome shotgun (WGS) entry which is preliminary data.</text>
</comment>
<protein>
    <recommendedName>
        <fullName evidence="3">Arm DNA-binding domain-containing protein</fullName>
    </recommendedName>
</protein>
<dbReference type="Proteomes" id="UP001153642">
    <property type="component" value="Unassembled WGS sequence"/>
</dbReference>
<evidence type="ECO:0008006" key="3">
    <source>
        <dbReference type="Google" id="ProtNLM"/>
    </source>
</evidence>
<reference evidence="1" key="1">
    <citation type="submission" date="2022-11" db="EMBL/GenBank/DDBJ databases">
        <title>High-quality draft genome sequence of Galbibacter sp. strain CMA-7.</title>
        <authorList>
            <person name="Wei L."/>
            <person name="Dong C."/>
            <person name="Shao Z."/>
        </authorList>
    </citation>
    <scope>NUCLEOTIDE SEQUENCE</scope>
    <source>
        <strain evidence="1">CMA-7</strain>
    </source>
</reference>
<dbReference type="RefSeq" id="WP_277898019.1">
    <property type="nucleotide sequence ID" value="NZ_JAPMUA010000001.1"/>
</dbReference>
<gene>
    <name evidence="1" type="ORF">OSR52_00075</name>
</gene>
<name>A0ABT6FME2_9FLAO</name>
<evidence type="ECO:0000313" key="2">
    <source>
        <dbReference type="Proteomes" id="UP001153642"/>
    </source>
</evidence>
<organism evidence="1 2">
    <name type="scientific">Galbibacter pacificus</name>
    <dbReference type="NCBI Taxonomy" id="2996052"/>
    <lineage>
        <taxon>Bacteria</taxon>
        <taxon>Pseudomonadati</taxon>
        <taxon>Bacteroidota</taxon>
        <taxon>Flavobacteriia</taxon>
        <taxon>Flavobacteriales</taxon>
        <taxon>Flavobacteriaceae</taxon>
        <taxon>Galbibacter</taxon>
    </lineage>
</organism>
<dbReference type="EMBL" id="JAPMUA010000001">
    <property type="protein sequence ID" value="MDG3584244.1"/>
    <property type="molecule type" value="Genomic_DNA"/>
</dbReference>
<sequence length="87" mass="10564">MMKEDDKRCILSIKYSILDTSSNKKAKETEIERVFIAKNKNILLRKIKDFEDKLQKKPKPSFLSRKAQYLHHFLKSWRYTYHSMLKI</sequence>
<keyword evidence="2" id="KW-1185">Reference proteome</keyword>